<dbReference type="PANTHER" id="PTHR31569">
    <property type="entry name" value="SWIM-TYPE DOMAIN-CONTAINING PROTEIN"/>
    <property type="match status" value="1"/>
</dbReference>
<gene>
    <name evidence="1" type="ORF">L916_00598</name>
</gene>
<proteinExistence type="predicted"/>
<accession>W2JUP3</accession>
<evidence type="ECO:0008006" key="3">
    <source>
        <dbReference type="Google" id="ProtNLM"/>
    </source>
</evidence>
<sequence length="430" mass="47537">MGKIKDVVEDSYSIDQLLSTLIALQVYAEEQYLAEYHRVGSRPTRESEDEELTKLAIHISPFAHELLSKEHYHATGTRADYTVQLDDGGVATLTSAVSGGTHEVNTRVLVLKTSSCNCIFTKTCLLPCRHVMFVRSTCNFETCIPPMRCFATRWIRHSPENDIDEGDVSTGGLKQKVLPSVPKGRALSSSNKYIEAKVITEKIVDRLALQSTPTFRVALTWLENFFEVLNAGEVVNFSERGNPVFPRLYQVSPMEGAQLSQIPLEGVASPIHIDQDLVQVYGSQRNGEASRGGVVRELDAVGESTPSFETSTITKSIPNPPKVSPNSQQTHLTSVAAVTWSFAKRQVINGMTKAQRKRAHARAEAARARELTDRYREDKASKVVTFDDVAKLLDGPYSAMKAKAKIDAFDLPTVEIQGALSVRPKDVDQE</sequence>
<feature type="non-terminal residue" evidence="1">
    <location>
        <position position="430"/>
    </location>
</feature>
<dbReference type="Proteomes" id="UP000053864">
    <property type="component" value="Unassembled WGS sequence"/>
</dbReference>
<protein>
    <recommendedName>
        <fullName evidence="3">SWIM-type domain-containing protein</fullName>
    </recommendedName>
</protein>
<dbReference type="PANTHER" id="PTHR31569:SF4">
    <property type="entry name" value="SWIM-TYPE DOMAIN-CONTAINING PROTEIN"/>
    <property type="match status" value="1"/>
</dbReference>
<name>W2JUP3_PHYNI</name>
<organism evidence="1 2">
    <name type="scientific">Phytophthora nicotianae</name>
    <name type="common">Potato buckeye rot agent</name>
    <name type="synonym">Phytophthora parasitica</name>
    <dbReference type="NCBI Taxonomy" id="4792"/>
    <lineage>
        <taxon>Eukaryota</taxon>
        <taxon>Sar</taxon>
        <taxon>Stramenopiles</taxon>
        <taxon>Oomycota</taxon>
        <taxon>Peronosporomycetes</taxon>
        <taxon>Peronosporales</taxon>
        <taxon>Peronosporaceae</taxon>
        <taxon>Phytophthora</taxon>
    </lineage>
</organism>
<dbReference type="InterPro" id="IPR052579">
    <property type="entry name" value="Zinc_finger_SWIM"/>
</dbReference>
<dbReference type="EMBL" id="KI670476">
    <property type="protein sequence ID" value="ETL50119.1"/>
    <property type="molecule type" value="Genomic_DNA"/>
</dbReference>
<reference evidence="1 2" key="1">
    <citation type="submission" date="2013-11" db="EMBL/GenBank/DDBJ databases">
        <title>The Genome Sequence of Phytophthora parasitica CJ05E6.</title>
        <authorList>
            <consortium name="The Broad Institute Genomics Platform"/>
            <person name="Russ C."/>
            <person name="Tyler B."/>
            <person name="Panabieres F."/>
            <person name="Shan W."/>
            <person name="Tripathy S."/>
            <person name="Grunwald N."/>
            <person name="Machado M."/>
            <person name="Johnson C.S."/>
            <person name="Arredondo F."/>
            <person name="Hong C."/>
            <person name="Coffey M."/>
            <person name="Young S.K."/>
            <person name="Zeng Q."/>
            <person name="Gargeya S."/>
            <person name="Fitzgerald M."/>
            <person name="Abouelleil A."/>
            <person name="Alvarado L."/>
            <person name="Chapman S.B."/>
            <person name="Gainer-Dewar J."/>
            <person name="Goldberg J."/>
            <person name="Griggs A."/>
            <person name="Gujja S."/>
            <person name="Hansen M."/>
            <person name="Howarth C."/>
            <person name="Imamovic A."/>
            <person name="Ireland A."/>
            <person name="Larimer J."/>
            <person name="McCowan C."/>
            <person name="Murphy C."/>
            <person name="Pearson M."/>
            <person name="Poon T.W."/>
            <person name="Priest M."/>
            <person name="Roberts A."/>
            <person name="Saif S."/>
            <person name="Shea T."/>
            <person name="Sykes S."/>
            <person name="Wortman J."/>
            <person name="Nusbaum C."/>
            <person name="Birren B."/>
        </authorList>
    </citation>
    <scope>NUCLEOTIDE SEQUENCE [LARGE SCALE GENOMIC DNA]</scope>
    <source>
        <strain evidence="1 2">CJ05E6</strain>
    </source>
</reference>
<dbReference type="AlphaFoldDB" id="W2JUP3"/>
<dbReference type="VEuPathDB" id="FungiDB:PPTG_01235"/>
<dbReference type="VEuPathDB" id="FungiDB:PPTG_22419"/>
<evidence type="ECO:0000313" key="2">
    <source>
        <dbReference type="Proteomes" id="UP000053864"/>
    </source>
</evidence>
<evidence type="ECO:0000313" key="1">
    <source>
        <dbReference type="EMBL" id="ETL50119.1"/>
    </source>
</evidence>